<comment type="caution">
    <text evidence="1">The sequence shown here is derived from an EMBL/GenBank/DDBJ whole genome shotgun (WGS) entry which is preliminary data.</text>
</comment>
<dbReference type="EMBL" id="JAPEIS010000001">
    <property type="protein sequence ID" value="KAJ8069873.1"/>
    <property type="molecule type" value="Genomic_DNA"/>
</dbReference>
<dbReference type="Proteomes" id="UP001152300">
    <property type="component" value="Unassembled WGS sequence"/>
</dbReference>
<gene>
    <name evidence="1" type="ORF">OCU04_000286</name>
</gene>
<dbReference type="AlphaFoldDB" id="A0A9X0DR51"/>
<reference evidence="1" key="1">
    <citation type="submission" date="2022-11" db="EMBL/GenBank/DDBJ databases">
        <title>Genome Resource of Sclerotinia nivalis Strain SnTB1, a Plant Pathogen Isolated from American Ginseng.</title>
        <authorList>
            <person name="Fan S."/>
        </authorList>
    </citation>
    <scope>NUCLEOTIDE SEQUENCE</scope>
    <source>
        <strain evidence="1">SnTB1</strain>
    </source>
</reference>
<evidence type="ECO:0000313" key="2">
    <source>
        <dbReference type="Proteomes" id="UP001152300"/>
    </source>
</evidence>
<organism evidence="1 2">
    <name type="scientific">Sclerotinia nivalis</name>
    <dbReference type="NCBI Taxonomy" id="352851"/>
    <lineage>
        <taxon>Eukaryota</taxon>
        <taxon>Fungi</taxon>
        <taxon>Dikarya</taxon>
        <taxon>Ascomycota</taxon>
        <taxon>Pezizomycotina</taxon>
        <taxon>Leotiomycetes</taxon>
        <taxon>Helotiales</taxon>
        <taxon>Sclerotiniaceae</taxon>
        <taxon>Sclerotinia</taxon>
    </lineage>
</organism>
<name>A0A9X0DR51_9HELO</name>
<protein>
    <submittedName>
        <fullName evidence="1">Uncharacterized protein</fullName>
    </submittedName>
</protein>
<keyword evidence="2" id="KW-1185">Reference proteome</keyword>
<accession>A0A9X0DR51</accession>
<proteinExistence type="predicted"/>
<evidence type="ECO:0000313" key="1">
    <source>
        <dbReference type="EMBL" id="KAJ8069873.1"/>
    </source>
</evidence>
<sequence>MSHAPVLFHPRIYQTTRVHMDGNTTPPPFFPPAPKLRSSIWGDVLCIYMNWYRTKHIGGSTLHRVRTTEREHPLLQPPYKEGITFFPQDHNLSKQNNHPIDTHQFG</sequence>